<protein>
    <submittedName>
        <fullName evidence="2">Uncharacterized protein</fullName>
    </submittedName>
</protein>
<accession>B6WVN5</accession>
<sequence>MSASLGWKPDAPDAGCPMAGWRISGAPFAWGSKMSPSRPDSDGDRPYRSEQKFFRGGGEHERGRGSFYQKTPLPLSS</sequence>
<gene>
    <name evidence="2" type="ORF">DESPIG_02153</name>
</gene>
<proteinExistence type="predicted"/>
<reference evidence="2 3" key="1">
    <citation type="submission" date="2008-10" db="EMBL/GenBank/DDBJ databases">
        <title>Draft genome sequence of Desulvovibrio piger (ATCC 29098).</title>
        <authorList>
            <person name="Sudarsanam P."/>
            <person name="Ley R."/>
            <person name="Guruge J."/>
            <person name="Turnbaugh P.J."/>
            <person name="Mahowald M."/>
            <person name="Liep D."/>
            <person name="Gordon J."/>
        </authorList>
    </citation>
    <scope>NUCLEOTIDE SEQUENCE [LARGE SCALE GENOMIC DNA]</scope>
    <source>
        <strain evidence="2 3">ATCC 29098</strain>
    </source>
</reference>
<evidence type="ECO:0000256" key="1">
    <source>
        <dbReference type="SAM" id="MobiDB-lite"/>
    </source>
</evidence>
<organism evidence="2 3">
    <name type="scientific">Desulfovibrio piger ATCC 29098</name>
    <dbReference type="NCBI Taxonomy" id="411464"/>
    <lineage>
        <taxon>Bacteria</taxon>
        <taxon>Pseudomonadati</taxon>
        <taxon>Thermodesulfobacteriota</taxon>
        <taxon>Desulfovibrionia</taxon>
        <taxon>Desulfovibrionales</taxon>
        <taxon>Desulfovibrionaceae</taxon>
        <taxon>Desulfovibrio</taxon>
    </lineage>
</organism>
<dbReference type="EMBL" id="ABXU01000065">
    <property type="protein sequence ID" value="EEB32941.1"/>
    <property type="molecule type" value="Genomic_DNA"/>
</dbReference>
<name>B6WVN5_9BACT</name>
<dbReference type="Proteomes" id="UP000003676">
    <property type="component" value="Unassembled WGS sequence"/>
</dbReference>
<reference evidence="2 3" key="2">
    <citation type="submission" date="2008-10" db="EMBL/GenBank/DDBJ databases">
        <authorList>
            <person name="Fulton L."/>
            <person name="Clifton S."/>
            <person name="Fulton B."/>
            <person name="Xu J."/>
            <person name="Minx P."/>
            <person name="Pepin K.H."/>
            <person name="Johnson M."/>
            <person name="Bhonagiri V."/>
            <person name="Nash W.E."/>
            <person name="Mardis E.R."/>
            <person name="Wilson R.K."/>
        </authorList>
    </citation>
    <scope>NUCLEOTIDE SEQUENCE [LARGE SCALE GENOMIC DNA]</scope>
    <source>
        <strain evidence="2 3">ATCC 29098</strain>
    </source>
</reference>
<evidence type="ECO:0000313" key="3">
    <source>
        <dbReference type="Proteomes" id="UP000003676"/>
    </source>
</evidence>
<evidence type="ECO:0000313" key="2">
    <source>
        <dbReference type="EMBL" id="EEB32941.1"/>
    </source>
</evidence>
<feature type="region of interest" description="Disordered" evidence="1">
    <location>
        <begin position="29"/>
        <end position="77"/>
    </location>
</feature>
<comment type="caution">
    <text evidence="2">The sequence shown here is derived from an EMBL/GenBank/DDBJ whole genome shotgun (WGS) entry which is preliminary data.</text>
</comment>
<dbReference type="HOGENOM" id="CLU_2632359_0_0_7"/>
<feature type="compositionally biased region" description="Basic and acidic residues" evidence="1">
    <location>
        <begin position="39"/>
        <end position="64"/>
    </location>
</feature>
<dbReference type="AlphaFoldDB" id="B6WVN5"/>